<reference evidence="10" key="1">
    <citation type="submission" date="2015-08" db="EMBL/GenBank/DDBJ databases">
        <title>Fjat-14210 dsm16467.</title>
        <authorList>
            <person name="Liu B."/>
            <person name="Wang J."/>
            <person name="Zhu Y."/>
            <person name="Liu G."/>
            <person name="Chen Q."/>
            <person name="Chen Z."/>
            <person name="Lan J."/>
            <person name="Che J."/>
            <person name="Ge C."/>
            <person name="Shi H."/>
            <person name="Pan Z."/>
            <person name="Liu X."/>
        </authorList>
    </citation>
    <scope>NUCLEOTIDE SEQUENCE [LARGE SCALE GENOMIC DNA]</scope>
    <source>
        <strain evidence="10">DSM 16467</strain>
    </source>
</reference>
<dbReference type="PROSITE" id="PS50928">
    <property type="entry name" value="ABC_TM1"/>
    <property type="match status" value="1"/>
</dbReference>
<dbReference type="CDD" id="cd06261">
    <property type="entry name" value="TM_PBP2"/>
    <property type="match status" value="1"/>
</dbReference>
<evidence type="ECO:0000256" key="1">
    <source>
        <dbReference type="ARBA" id="ARBA00004651"/>
    </source>
</evidence>
<dbReference type="PATRIC" id="fig|284581.3.peg.4606"/>
<evidence type="ECO:0000256" key="5">
    <source>
        <dbReference type="ARBA" id="ARBA00022989"/>
    </source>
</evidence>
<keyword evidence="3" id="KW-1003">Cell membrane</keyword>
<dbReference type="AlphaFoldDB" id="A0A0M0L940"/>
<dbReference type="InterPro" id="IPR035906">
    <property type="entry name" value="MetI-like_sf"/>
</dbReference>
<dbReference type="PANTHER" id="PTHR43744">
    <property type="entry name" value="ABC TRANSPORTER PERMEASE PROTEIN MG189-RELATED-RELATED"/>
    <property type="match status" value="1"/>
</dbReference>
<feature type="transmembrane region" description="Helical" evidence="7">
    <location>
        <begin position="233"/>
        <end position="254"/>
    </location>
</feature>
<evidence type="ECO:0000259" key="8">
    <source>
        <dbReference type="PROSITE" id="PS50928"/>
    </source>
</evidence>
<dbReference type="InterPro" id="IPR000515">
    <property type="entry name" value="MetI-like"/>
</dbReference>
<keyword evidence="2 7" id="KW-0813">Transport</keyword>
<sequence>MKVTKQLILLLYALLILIPVSLVFLASFKTTPELYQHVFSLPKAWSLDNYRELFVNEAMTRYFFNSLFVTVVTIVVLLFFSSLISFSVIRLSKKVSWLVFTFFILGMMVPAQVNMIPVYILLDKLGLLDTFQGLILVTIAFLLPTAVFILTGFMRTVPKTIIEAARIDGASEWMIYRKMVLPLSLPGLASVGIFCSVMVWNDLLYPLLLLKSDDVKTLPVALLDFRGEYVTNYPIIFTGVVVASIPMILVFLFLQKYLVKGMTTGSVKG</sequence>
<comment type="similarity">
    <text evidence="7">Belongs to the binding-protein-dependent transport system permease family.</text>
</comment>
<feature type="transmembrane region" description="Helical" evidence="7">
    <location>
        <begin position="179"/>
        <end position="200"/>
    </location>
</feature>
<comment type="caution">
    <text evidence="9">The sequence shown here is derived from an EMBL/GenBank/DDBJ whole genome shotgun (WGS) entry which is preliminary data.</text>
</comment>
<feature type="domain" description="ABC transmembrane type-1" evidence="8">
    <location>
        <begin position="63"/>
        <end position="254"/>
    </location>
</feature>
<comment type="subcellular location">
    <subcellularLocation>
        <location evidence="1 7">Cell membrane</location>
        <topology evidence="1 7">Multi-pass membrane protein</topology>
    </subcellularLocation>
</comment>
<evidence type="ECO:0000313" key="9">
    <source>
        <dbReference type="EMBL" id="KOO47595.1"/>
    </source>
</evidence>
<evidence type="ECO:0000256" key="4">
    <source>
        <dbReference type="ARBA" id="ARBA00022692"/>
    </source>
</evidence>
<dbReference type="Proteomes" id="UP000037558">
    <property type="component" value="Unassembled WGS sequence"/>
</dbReference>
<keyword evidence="10" id="KW-1185">Reference proteome</keyword>
<dbReference type="Gene3D" id="1.10.3720.10">
    <property type="entry name" value="MetI-like"/>
    <property type="match status" value="1"/>
</dbReference>
<protein>
    <submittedName>
        <fullName evidence="9">ABC transporter permease</fullName>
    </submittedName>
</protein>
<evidence type="ECO:0000256" key="3">
    <source>
        <dbReference type="ARBA" id="ARBA00022475"/>
    </source>
</evidence>
<name>A0A0M0L940_9BACI</name>
<evidence type="ECO:0000256" key="2">
    <source>
        <dbReference type="ARBA" id="ARBA00022448"/>
    </source>
</evidence>
<keyword evidence="5 7" id="KW-1133">Transmembrane helix</keyword>
<evidence type="ECO:0000313" key="10">
    <source>
        <dbReference type="Proteomes" id="UP000037558"/>
    </source>
</evidence>
<dbReference type="EMBL" id="LILC01000007">
    <property type="protein sequence ID" value="KOO47595.1"/>
    <property type="molecule type" value="Genomic_DNA"/>
</dbReference>
<gene>
    <name evidence="9" type="ORF">AMD01_06035</name>
</gene>
<evidence type="ECO:0000256" key="6">
    <source>
        <dbReference type="ARBA" id="ARBA00023136"/>
    </source>
</evidence>
<feature type="transmembrane region" description="Helical" evidence="7">
    <location>
        <begin position="134"/>
        <end position="158"/>
    </location>
</feature>
<evidence type="ECO:0000256" key="7">
    <source>
        <dbReference type="RuleBase" id="RU363032"/>
    </source>
</evidence>
<accession>A0A0M0L940</accession>
<feature type="transmembrane region" description="Helical" evidence="7">
    <location>
        <begin position="62"/>
        <end position="86"/>
    </location>
</feature>
<dbReference type="RefSeq" id="WP_053400505.1">
    <property type="nucleotide sequence ID" value="NZ_JAMAUM010000013.1"/>
</dbReference>
<dbReference type="STRING" id="284581.AMD01_06035"/>
<dbReference type="PANTHER" id="PTHR43744:SF12">
    <property type="entry name" value="ABC TRANSPORTER PERMEASE PROTEIN MG189-RELATED"/>
    <property type="match status" value="1"/>
</dbReference>
<proteinExistence type="inferred from homology"/>
<organism evidence="9 10">
    <name type="scientific">Priestia koreensis</name>
    <dbReference type="NCBI Taxonomy" id="284581"/>
    <lineage>
        <taxon>Bacteria</taxon>
        <taxon>Bacillati</taxon>
        <taxon>Bacillota</taxon>
        <taxon>Bacilli</taxon>
        <taxon>Bacillales</taxon>
        <taxon>Bacillaceae</taxon>
        <taxon>Priestia</taxon>
    </lineage>
</organism>
<dbReference type="SUPFAM" id="SSF161098">
    <property type="entry name" value="MetI-like"/>
    <property type="match status" value="1"/>
</dbReference>
<keyword evidence="4 7" id="KW-0812">Transmembrane</keyword>
<dbReference type="GO" id="GO:0005886">
    <property type="term" value="C:plasma membrane"/>
    <property type="evidence" value="ECO:0007669"/>
    <property type="project" value="UniProtKB-SubCell"/>
</dbReference>
<keyword evidence="6 7" id="KW-0472">Membrane</keyword>
<feature type="transmembrane region" description="Helical" evidence="7">
    <location>
        <begin position="98"/>
        <end position="122"/>
    </location>
</feature>
<dbReference type="Pfam" id="PF00528">
    <property type="entry name" value="BPD_transp_1"/>
    <property type="match status" value="1"/>
</dbReference>
<dbReference type="OrthoDB" id="187395at2"/>
<dbReference type="GO" id="GO:0055085">
    <property type="term" value="P:transmembrane transport"/>
    <property type="evidence" value="ECO:0007669"/>
    <property type="project" value="InterPro"/>
</dbReference>